<protein>
    <submittedName>
        <fullName evidence="3">Glycosyltransferase</fullName>
        <ecNumber evidence="3">2.4.-.-</ecNumber>
    </submittedName>
</protein>
<reference evidence="3 4" key="1">
    <citation type="submission" date="2024-02" db="EMBL/GenBank/DDBJ databases">
        <title>Full genome sequence of Sphingomonas kaistensis.</title>
        <authorList>
            <person name="Poletto B.L."/>
            <person name="Silva G."/>
            <person name="Galante D."/>
            <person name="Campos K.R."/>
            <person name="Santos M.B.N."/>
            <person name="Sacchi C.T."/>
        </authorList>
    </citation>
    <scope>NUCLEOTIDE SEQUENCE [LARGE SCALE GENOMIC DNA]</scope>
    <source>
        <strain evidence="3 4">MA4R</strain>
    </source>
</reference>
<feature type="domain" description="Glycosyl transferase family 1" evidence="1">
    <location>
        <begin position="178"/>
        <end position="330"/>
    </location>
</feature>
<dbReference type="EMBL" id="CP145607">
    <property type="protein sequence ID" value="WWM70811.1"/>
    <property type="molecule type" value="Genomic_DNA"/>
</dbReference>
<keyword evidence="4" id="KW-1185">Reference proteome</keyword>
<feature type="domain" description="Glycosyltransferase subfamily 4-like N-terminal" evidence="2">
    <location>
        <begin position="4"/>
        <end position="160"/>
    </location>
</feature>
<dbReference type="InterPro" id="IPR001296">
    <property type="entry name" value="Glyco_trans_1"/>
</dbReference>
<dbReference type="InterPro" id="IPR028098">
    <property type="entry name" value="Glyco_trans_4-like_N"/>
</dbReference>
<evidence type="ECO:0000313" key="4">
    <source>
        <dbReference type="Proteomes" id="UP001382935"/>
    </source>
</evidence>
<evidence type="ECO:0000259" key="1">
    <source>
        <dbReference type="Pfam" id="PF00534"/>
    </source>
</evidence>
<keyword evidence="3" id="KW-0328">Glycosyltransferase</keyword>
<dbReference type="Gene3D" id="3.40.50.2000">
    <property type="entry name" value="Glycogen Phosphorylase B"/>
    <property type="match status" value="2"/>
</dbReference>
<dbReference type="RefSeq" id="WP_338503898.1">
    <property type="nucleotide sequence ID" value="NZ_CP145607.1"/>
</dbReference>
<dbReference type="CDD" id="cd03811">
    <property type="entry name" value="GT4_GT28_WabH-like"/>
    <property type="match status" value="1"/>
</dbReference>
<organism evidence="3 4">
    <name type="scientific">Sphingomonas kaistensis</name>
    <dbReference type="NCBI Taxonomy" id="298708"/>
    <lineage>
        <taxon>Bacteria</taxon>
        <taxon>Pseudomonadati</taxon>
        <taxon>Pseudomonadota</taxon>
        <taxon>Alphaproteobacteria</taxon>
        <taxon>Sphingomonadales</taxon>
        <taxon>Sphingomonadaceae</taxon>
        <taxon>Sphingomonas</taxon>
    </lineage>
</organism>
<dbReference type="SUPFAM" id="SSF53756">
    <property type="entry name" value="UDP-Glycosyltransferase/glycogen phosphorylase"/>
    <property type="match status" value="1"/>
</dbReference>
<accession>A0ABZ2G137</accession>
<dbReference type="Pfam" id="PF00534">
    <property type="entry name" value="Glycos_transf_1"/>
    <property type="match status" value="1"/>
</dbReference>
<dbReference type="EC" id="2.4.-.-" evidence="3"/>
<dbReference type="Proteomes" id="UP001382935">
    <property type="component" value="Chromosome"/>
</dbReference>
<dbReference type="GO" id="GO:0016757">
    <property type="term" value="F:glycosyltransferase activity"/>
    <property type="evidence" value="ECO:0007669"/>
    <property type="project" value="UniProtKB-KW"/>
</dbReference>
<evidence type="ECO:0000259" key="2">
    <source>
        <dbReference type="Pfam" id="PF13439"/>
    </source>
</evidence>
<sequence length="350" mass="37647">MDGGGAERVQLEIMRHLVAAGHEVHLVLAFGGGVLLPLVPAGVKLVELRSSRLAVSGVGLMRYLKAERPWSLQAIMWPCTVIAVAAKFLARSTTKLVLSDHTFLSDHYAGTRNRLALRLSMSLLYPRAEHRVAASKGAAADVAKLAGLPPHAVEAIYNPVALPDAVASTAETRQAWSGASPRIISAGSFKAEKNHELLIQAFALVARQYPDARLIILGDGALRVKLEALRDRLGLRDQVVLPGFQLDPWPFYADADLFVLSSDYEGMSLVLVEALHAGLRIVSTDCEAGPAELLEGGRFGRLVPVGDANALCRAMLDELIEPPNPERQRARALAISGPAALQRYEELLAG</sequence>
<dbReference type="Pfam" id="PF13439">
    <property type="entry name" value="Glyco_transf_4"/>
    <property type="match status" value="1"/>
</dbReference>
<proteinExistence type="predicted"/>
<gene>
    <name evidence="3" type="ORF">V6R86_09020</name>
</gene>
<evidence type="ECO:0000313" key="3">
    <source>
        <dbReference type="EMBL" id="WWM70811.1"/>
    </source>
</evidence>
<keyword evidence="3" id="KW-0808">Transferase</keyword>
<dbReference type="PANTHER" id="PTHR12526">
    <property type="entry name" value="GLYCOSYLTRANSFERASE"/>
    <property type="match status" value="1"/>
</dbReference>
<name>A0ABZ2G137_9SPHN</name>